<proteinExistence type="predicted"/>
<dbReference type="Gene3D" id="3.75.10.10">
    <property type="entry name" value="L-arginine/glycine Amidinotransferase, Chain A"/>
    <property type="match status" value="1"/>
</dbReference>
<dbReference type="PANTHER" id="PTHR31377">
    <property type="entry name" value="AGMATINE DEIMINASE-RELATED"/>
    <property type="match status" value="1"/>
</dbReference>
<dbReference type="EMBL" id="APNK01000020">
    <property type="protein sequence ID" value="KEZ76921.1"/>
    <property type="molecule type" value="Genomic_DNA"/>
</dbReference>
<dbReference type="STRING" id="1304275.C41B8_12639"/>
<dbReference type="PATRIC" id="fig|1304275.5.peg.2579"/>
<evidence type="ECO:0008006" key="4">
    <source>
        <dbReference type="Google" id="ProtNLM"/>
    </source>
</evidence>
<evidence type="ECO:0000256" key="1">
    <source>
        <dbReference type="ARBA" id="ARBA00022801"/>
    </source>
</evidence>
<keyword evidence="3" id="KW-1185">Reference proteome</keyword>
<dbReference type="InterPro" id="IPR007466">
    <property type="entry name" value="Peptidyl-Arg-deiminase_porph"/>
</dbReference>
<dbReference type="RefSeq" id="WP_037338770.1">
    <property type="nucleotide sequence ID" value="NZ_APNK01000020.1"/>
</dbReference>
<evidence type="ECO:0000313" key="2">
    <source>
        <dbReference type="EMBL" id="KEZ76921.1"/>
    </source>
</evidence>
<dbReference type="OrthoDB" id="9808013at2"/>
<reference evidence="2 3" key="1">
    <citation type="submission" date="2013-03" db="EMBL/GenBank/DDBJ databases">
        <title>Salinisphaera hydrothermalis C41B8 Genome Sequencing.</title>
        <authorList>
            <person name="Li C."/>
            <person name="Lai Q."/>
            <person name="Shao Z."/>
        </authorList>
    </citation>
    <scope>NUCLEOTIDE SEQUENCE [LARGE SCALE GENOMIC DNA]</scope>
    <source>
        <strain evidence="2 3">C41B8</strain>
    </source>
</reference>
<dbReference type="eggNOG" id="COG2957">
    <property type="taxonomic scope" value="Bacteria"/>
</dbReference>
<dbReference type="GO" id="GO:0009446">
    <property type="term" value="P:putrescine biosynthetic process"/>
    <property type="evidence" value="ECO:0007669"/>
    <property type="project" value="InterPro"/>
</dbReference>
<organism evidence="2 3">
    <name type="scientific">Salinisphaera hydrothermalis (strain C41B8)</name>
    <dbReference type="NCBI Taxonomy" id="1304275"/>
    <lineage>
        <taxon>Bacteria</taxon>
        <taxon>Pseudomonadati</taxon>
        <taxon>Pseudomonadota</taxon>
        <taxon>Gammaproteobacteria</taxon>
        <taxon>Salinisphaerales</taxon>
        <taxon>Salinisphaeraceae</taxon>
        <taxon>Salinisphaera</taxon>
    </lineage>
</organism>
<gene>
    <name evidence="2" type="ORF">C41B8_12639</name>
</gene>
<keyword evidence="1" id="KW-0378">Hydrolase</keyword>
<dbReference type="SUPFAM" id="SSF55909">
    <property type="entry name" value="Pentein"/>
    <property type="match status" value="1"/>
</dbReference>
<sequence>MSDRLLPPEWAPQSATLLVWPRAGGDWGNGLAAARNVIQAMAVVLAPRQEVLIVAADAEAADDIAARQRAGSLPTEHTRIARVPADDIWARDTGPITLVEDNRRTFVDFRFDGWGGRFDAANDDALTAALYDAGHFGDGEYAHSQTVLEGGSIESDGRGTILTTERCLVGGRRNAGFTRQDAEAVLAETLGATRVHWLTHGDLIGDDTDGHIDTLARFVAPDTIIHQGCADPGDAHHAELTAMAGELSALRDVHGEPYTLVELPLPAPQYDPADGHRLPAGYANFLIANGCVLVPAFDDPADAEAAAIIGHCFPDREIIPIDSRALIRQHGGLHCAAMQIPYA</sequence>
<dbReference type="Proteomes" id="UP000028302">
    <property type="component" value="Unassembled WGS sequence"/>
</dbReference>
<comment type="caution">
    <text evidence="2">The sequence shown here is derived from an EMBL/GenBank/DDBJ whole genome shotgun (WGS) entry which is preliminary data.</text>
</comment>
<protein>
    <recommendedName>
        <fullName evidence="4">Agmatine deiminase</fullName>
    </recommendedName>
</protein>
<accession>A0A084IJN7</accession>
<dbReference type="Pfam" id="PF04371">
    <property type="entry name" value="PAD_porph"/>
    <property type="match status" value="1"/>
</dbReference>
<dbReference type="AlphaFoldDB" id="A0A084IJN7"/>
<name>A0A084IJN7_SALHC</name>
<dbReference type="PANTHER" id="PTHR31377:SF0">
    <property type="entry name" value="AGMATINE DEIMINASE-RELATED"/>
    <property type="match status" value="1"/>
</dbReference>
<dbReference type="GO" id="GO:0047632">
    <property type="term" value="F:agmatine deiminase activity"/>
    <property type="evidence" value="ECO:0007669"/>
    <property type="project" value="TreeGrafter"/>
</dbReference>
<evidence type="ECO:0000313" key="3">
    <source>
        <dbReference type="Proteomes" id="UP000028302"/>
    </source>
</evidence>
<dbReference type="GO" id="GO:0004668">
    <property type="term" value="F:protein-arginine deiminase activity"/>
    <property type="evidence" value="ECO:0007669"/>
    <property type="project" value="InterPro"/>
</dbReference>